<evidence type="ECO:0000313" key="2">
    <source>
        <dbReference type="EMBL" id="BAF28673.1"/>
    </source>
</evidence>
<protein>
    <submittedName>
        <fullName evidence="2">Os11g0626700 protein</fullName>
    </submittedName>
</protein>
<evidence type="ECO:0000256" key="1">
    <source>
        <dbReference type="SAM" id="Phobius"/>
    </source>
</evidence>
<organism evidence="2 3">
    <name type="scientific">Oryza sativa subsp. japonica</name>
    <name type="common">Rice</name>
    <dbReference type="NCBI Taxonomy" id="39947"/>
    <lineage>
        <taxon>Eukaryota</taxon>
        <taxon>Viridiplantae</taxon>
        <taxon>Streptophyta</taxon>
        <taxon>Embryophyta</taxon>
        <taxon>Tracheophyta</taxon>
        <taxon>Spermatophyta</taxon>
        <taxon>Magnoliopsida</taxon>
        <taxon>Liliopsida</taxon>
        <taxon>Poales</taxon>
        <taxon>Poaceae</taxon>
        <taxon>BOP clade</taxon>
        <taxon>Oryzoideae</taxon>
        <taxon>Oryzeae</taxon>
        <taxon>Oryzinae</taxon>
        <taxon>Oryza</taxon>
        <taxon>Oryza sativa</taxon>
    </lineage>
</organism>
<feature type="transmembrane region" description="Helical" evidence="1">
    <location>
        <begin position="86"/>
        <end position="109"/>
    </location>
</feature>
<reference evidence="2 3" key="1">
    <citation type="journal article" date="2005" name="Nature">
        <title>The map-based sequence of the rice genome.</title>
        <authorList>
            <consortium name="International rice genome sequencing project (IRGSP)"/>
            <person name="Matsumoto T."/>
            <person name="Wu J."/>
            <person name="Kanamori H."/>
            <person name="Katayose Y."/>
            <person name="Fujisawa M."/>
            <person name="Namiki N."/>
            <person name="Mizuno H."/>
            <person name="Yamamoto K."/>
            <person name="Antonio B.A."/>
            <person name="Baba T."/>
            <person name="Sakata K."/>
            <person name="Nagamura Y."/>
            <person name="Aoki H."/>
            <person name="Arikawa K."/>
            <person name="Arita K."/>
            <person name="Bito T."/>
            <person name="Chiden Y."/>
            <person name="Fujitsuka N."/>
            <person name="Fukunaka R."/>
            <person name="Hamada M."/>
            <person name="Harada C."/>
            <person name="Hayashi A."/>
            <person name="Hijishita S."/>
            <person name="Honda M."/>
            <person name="Hosokawa S."/>
            <person name="Ichikawa Y."/>
            <person name="Idonuma A."/>
            <person name="Iijima M."/>
            <person name="Ikeda M."/>
            <person name="Ikeno M."/>
            <person name="Ito K."/>
            <person name="Ito S."/>
            <person name="Ito T."/>
            <person name="Ito Y."/>
            <person name="Ito Y."/>
            <person name="Iwabuchi A."/>
            <person name="Kamiya K."/>
            <person name="Karasawa W."/>
            <person name="Kurita K."/>
            <person name="Katagiri S."/>
            <person name="Kikuta A."/>
            <person name="Kobayashi H."/>
            <person name="Kobayashi N."/>
            <person name="Machita K."/>
            <person name="Maehara T."/>
            <person name="Masukawa M."/>
            <person name="Mizubayashi T."/>
            <person name="Mukai Y."/>
            <person name="Nagasaki H."/>
            <person name="Nagata Y."/>
            <person name="Naito S."/>
            <person name="Nakashima M."/>
            <person name="Nakama Y."/>
            <person name="Nakamichi Y."/>
            <person name="Nakamura M."/>
            <person name="Meguro A."/>
            <person name="Negishi M."/>
            <person name="Ohta I."/>
            <person name="Ohta T."/>
            <person name="Okamoto M."/>
            <person name="Ono N."/>
            <person name="Saji S."/>
            <person name="Sakaguchi M."/>
            <person name="Sakai K."/>
            <person name="Shibata M."/>
            <person name="Shimokawa T."/>
            <person name="Song J."/>
            <person name="Takazaki Y."/>
            <person name="Terasawa K."/>
            <person name="Tsugane M."/>
            <person name="Tsuji K."/>
            <person name="Ueda S."/>
            <person name="Waki K."/>
            <person name="Yamagata H."/>
            <person name="Yamamoto M."/>
            <person name="Yamamoto S."/>
            <person name="Yamane H."/>
            <person name="Yoshiki S."/>
            <person name="Yoshihara R."/>
            <person name="Yukawa K."/>
            <person name="Zhong H."/>
            <person name="Yano M."/>
            <person name="Yuan Q."/>
            <person name="Ouyang S."/>
            <person name="Liu J."/>
            <person name="Jones K.M."/>
            <person name="Gansberger K."/>
            <person name="Moffat K."/>
            <person name="Hill J."/>
            <person name="Bera J."/>
            <person name="Fadrosh D."/>
            <person name="Jin S."/>
            <person name="Johri S."/>
            <person name="Kim M."/>
            <person name="Overton L."/>
            <person name="Reardon M."/>
            <person name="Tsitrin T."/>
            <person name="Vuong H."/>
            <person name="Weaver B."/>
            <person name="Ciecko A."/>
            <person name="Tallon L."/>
            <person name="Jackson J."/>
            <person name="Pai G."/>
            <person name="Aken S.V."/>
            <person name="Utterback T."/>
            <person name="Reidmuller S."/>
            <person name="Feldblyum T."/>
            <person name="Hsiao J."/>
            <person name="Zismann V."/>
            <person name="Iobst S."/>
            <person name="de Vazeille A.R."/>
            <person name="Buell C.R."/>
            <person name="Ying K."/>
            <person name="Li Y."/>
            <person name="Lu T."/>
            <person name="Huang Y."/>
            <person name="Zhao Q."/>
            <person name="Feng Q."/>
            <person name="Zhang L."/>
            <person name="Zhu J."/>
            <person name="Weng Q."/>
            <person name="Mu J."/>
            <person name="Lu Y."/>
            <person name="Fan D."/>
            <person name="Liu Y."/>
            <person name="Guan J."/>
            <person name="Zhang Y."/>
            <person name="Yu S."/>
            <person name="Liu X."/>
            <person name="Zhang Y."/>
            <person name="Hong G."/>
            <person name="Han B."/>
            <person name="Choisne N."/>
            <person name="Demange N."/>
            <person name="Orjeda G."/>
            <person name="Samain S."/>
            <person name="Cattolico L."/>
            <person name="Pelletier E."/>
            <person name="Couloux A."/>
            <person name="Segurens B."/>
            <person name="Wincker P."/>
            <person name="D'Hont A."/>
            <person name="Scarpelli C."/>
            <person name="Weissenbach J."/>
            <person name="Salanoubat M."/>
            <person name="Quetier F."/>
            <person name="Yu Y."/>
            <person name="Kim H.R."/>
            <person name="Rambo T."/>
            <person name="Currie J."/>
            <person name="Collura K."/>
            <person name="Luo M."/>
            <person name="Yang T."/>
            <person name="Ammiraju J.S.S."/>
            <person name="Engler F."/>
            <person name="Soderlund C."/>
            <person name="Wing R.A."/>
            <person name="Palmer L.E."/>
            <person name="de la Bastide M."/>
            <person name="Spiegel L."/>
            <person name="Nascimento L."/>
            <person name="Zutavern T."/>
            <person name="O'Shaughnessy A."/>
            <person name="Dike S."/>
            <person name="Dedhia N."/>
            <person name="Preston R."/>
            <person name="Balija V."/>
            <person name="McCombie W.R."/>
            <person name="Chow T."/>
            <person name="Chen H."/>
            <person name="Chung M."/>
            <person name="Chen C."/>
            <person name="Shaw J."/>
            <person name="Wu H."/>
            <person name="Hsiao K."/>
            <person name="Chao Y."/>
            <person name="Chu M."/>
            <person name="Cheng C."/>
            <person name="Hour A."/>
            <person name="Lee P."/>
            <person name="Lin S."/>
            <person name="Lin Y."/>
            <person name="Liou J."/>
            <person name="Liu S."/>
            <person name="Hsing Y."/>
            <person name="Raghuvanshi S."/>
            <person name="Mohanty A."/>
            <person name="Bharti A.K."/>
            <person name="Gaur A."/>
            <person name="Gupta V."/>
            <person name="Kumar D."/>
            <person name="Ravi V."/>
            <person name="Vij S."/>
            <person name="Kapur A."/>
            <person name="Khurana P."/>
            <person name="Khurana P."/>
            <person name="Khurana J.P."/>
            <person name="Tyagi A.K."/>
            <person name="Gaikwad K."/>
            <person name="Singh A."/>
            <person name="Dalal V."/>
            <person name="Srivastava S."/>
            <person name="Dixit A."/>
            <person name="Pal A.K."/>
            <person name="Ghazi I.A."/>
            <person name="Yadav M."/>
            <person name="Pandit A."/>
            <person name="Bhargava A."/>
            <person name="Sureshbabu K."/>
            <person name="Batra K."/>
            <person name="Sharma T.R."/>
            <person name="Mohapatra T."/>
            <person name="Singh N.K."/>
            <person name="Messing J."/>
            <person name="Nelson A.B."/>
            <person name="Fuks G."/>
            <person name="Kavchok S."/>
            <person name="Keizer G."/>
            <person name="Linton E."/>
            <person name="Llaca V."/>
            <person name="Song R."/>
            <person name="Tanyolac B."/>
            <person name="Young S."/>
            <person name="Ho-Il K."/>
            <person name="Hahn J.H."/>
            <person name="Sangsakoo G."/>
            <person name="Vanavichit A."/>
            <person name="de Mattos Luiz.A.T."/>
            <person name="Zimmer P.D."/>
            <person name="Malone G."/>
            <person name="Dellagostin O."/>
            <person name="de Oliveira A.C."/>
            <person name="Bevan M."/>
            <person name="Bancroft I."/>
            <person name="Minx P."/>
            <person name="Cordum H."/>
            <person name="Wilson R."/>
            <person name="Cheng Z."/>
            <person name="Jin W."/>
            <person name="Jiang J."/>
            <person name="Leong S.A."/>
            <person name="Iwama H."/>
            <person name="Gojobori T."/>
            <person name="Itoh T."/>
            <person name="Niimura Y."/>
            <person name="Fujii Y."/>
            <person name="Habara T."/>
            <person name="Sakai H."/>
            <person name="Sato Y."/>
            <person name="Wilson G."/>
            <person name="Kumar K."/>
            <person name="McCouch S."/>
            <person name="Juretic N."/>
            <person name="Hoen D."/>
            <person name="Wright S."/>
            <person name="Bruskiewich R."/>
            <person name="Bureau T."/>
            <person name="Miyao A."/>
            <person name="Hirochika H."/>
            <person name="Nishikawa T."/>
            <person name="Kadowaki K."/>
            <person name="Sugiura M."/>
            <person name="Burr B."/>
            <person name="Sasaki T."/>
        </authorList>
    </citation>
    <scope>NUCLEOTIDE SEQUENCE [LARGE SCALE GENOMIC DNA]</scope>
    <source>
        <strain evidence="3">cv. Nipponbare</strain>
    </source>
</reference>
<keyword evidence="1" id="KW-1133">Transmembrane helix</keyword>
<keyword evidence="1" id="KW-0812">Transmembrane</keyword>
<dbReference type="KEGG" id="dosa:Os11g0626700"/>
<dbReference type="Proteomes" id="UP000000763">
    <property type="component" value="Chromosome 11"/>
</dbReference>
<keyword evidence="1" id="KW-0472">Membrane</keyword>
<accession>Q0IRJ2</accession>
<dbReference type="AlphaFoldDB" id="Q0IRJ2"/>
<proteinExistence type="predicted"/>
<evidence type="ECO:0000313" key="3">
    <source>
        <dbReference type="Proteomes" id="UP000000763"/>
    </source>
</evidence>
<gene>
    <name evidence="2" type="ordered locus">Os11g0626700</name>
</gene>
<reference evidence="3" key="2">
    <citation type="journal article" date="2008" name="Nucleic Acids Res.">
        <title>The rice annotation project database (RAP-DB): 2008 update.</title>
        <authorList>
            <consortium name="The rice annotation project (RAP)"/>
        </authorList>
    </citation>
    <scope>GENOME REANNOTATION</scope>
    <source>
        <strain evidence="3">cv. Nipponbare</strain>
    </source>
</reference>
<dbReference type="EMBL" id="AP008217">
    <property type="protein sequence ID" value="BAF28673.1"/>
    <property type="molecule type" value="Genomic_DNA"/>
</dbReference>
<feature type="transmembrane region" description="Helical" evidence="1">
    <location>
        <begin position="56"/>
        <end position="74"/>
    </location>
</feature>
<name>Q0IRJ2_ORYSJ</name>
<sequence length="123" mass="13793">MQLFQQFSCRASNLCSSKMLVAESLRESWLCTVFSITRNAVLGNVRIARIERQKNHPVVVMGISPCYCIAFFSASPEAKLKSRATYVGQSCCLPIQILLWFSLLFGWILMSTHHSCIAHPPGL</sequence>